<name>A0A913ZQJ8_PATMI</name>
<dbReference type="PANTHER" id="PTHR34239">
    <property type="entry name" value="APPLE DOMAIN-CONTAINING PROTEIN"/>
    <property type="match status" value="1"/>
</dbReference>
<dbReference type="RefSeq" id="XP_038053405.1">
    <property type="nucleotide sequence ID" value="XM_038197477.1"/>
</dbReference>
<sequence length="430" mass="47580">MAYEILESVLDFGEFSDLSPHPTPSGQVSAPKDMLEHGLIANNSEPSETEVQKPLNTAGKKTLKGKGKTKLSKHAHISPNATSVSRPLQGVAEQASMSASTQPWQELNNSITQAMKAGFEQFTTEFLEAAHKGYDKECKRSSSSTNVPETKAKRLKSVVVVPDSVTNSESDDTETELKRLLSEGEQNCSSNDDLLGDIQQEYEADDKVGPKVKDKLATLTDKILMTKLSDEKLAEKQKAYCRPQNCTKLMKTKVNPEIWALLKPGTRSRDLKFLRVQKLLVSAFVPLLQLTEKLLAKQSVKDEVKLATDTITLMANANIELNLRRRELMRPDLNTQYQRLCAPSVPITQLLFGDDLTKAVHDIKTTNKVGNKLGRQTEGRSRSFGYRHYSGRTMASKKSTCTTSRIHTKGVNRQEATRAGDEDTGGAKAQ</sequence>
<dbReference type="OMA" id="HAHISPN"/>
<proteinExistence type="predicted"/>
<organism evidence="2 3">
    <name type="scientific">Patiria miniata</name>
    <name type="common">Bat star</name>
    <name type="synonym">Asterina miniata</name>
    <dbReference type="NCBI Taxonomy" id="46514"/>
    <lineage>
        <taxon>Eukaryota</taxon>
        <taxon>Metazoa</taxon>
        <taxon>Echinodermata</taxon>
        <taxon>Eleutherozoa</taxon>
        <taxon>Asterozoa</taxon>
        <taxon>Asteroidea</taxon>
        <taxon>Valvatacea</taxon>
        <taxon>Valvatida</taxon>
        <taxon>Asterinidae</taxon>
        <taxon>Patiria</taxon>
    </lineage>
</organism>
<keyword evidence="3" id="KW-1185">Reference proteome</keyword>
<feature type="compositionally biased region" description="Polar residues" evidence="1">
    <location>
        <begin position="396"/>
        <end position="405"/>
    </location>
</feature>
<feature type="compositionally biased region" description="Basic residues" evidence="1">
    <location>
        <begin position="61"/>
        <end position="76"/>
    </location>
</feature>
<dbReference type="PANTHER" id="PTHR34239:SF2">
    <property type="entry name" value="TRANSPOSABLE ELEMENT P TRANSPOSASE_THAP9 CONSERVED DOMAIN-CONTAINING PROTEIN"/>
    <property type="match status" value="1"/>
</dbReference>
<reference evidence="2" key="1">
    <citation type="submission" date="2022-11" db="UniProtKB">
        <authorList>
            <consortium name="EnsemblMetazoa"/>
        </authorList>
    </citation>
    <scope>IDENTIFICATION</scope>
</reference>
<feature type="region of interest" description="Disordered" evidence="1">
    <location>
        <begin position="395"/>
        <end position="430"/>
    </location>
</feature>
<evidence type="ECO:0000313" key="3">
    <source>
        <dbReference type="Proteomes" id="UP000887568"/>
    </source>
</evidence>
<dbReference type="Proteomes" id="UP000887568">
    <property type="component" value="Unplaced"/>
</dbReference>
<feature type="region of interest" description="Disordered" evidence="1">
    <location>
        <begin position="14"/>
        <end position="83"/>
    </location>
</feature>
<dbReference type="AlphaFoldDB" id="A0A913ZQJ8"/>
<accession>A0A913ZQJ8</accession>
<dbReference type="EnsemblMetazoa" id="XM_038197477.1">
    <property type="protein sequence ID" value="XP_038053405.1"/>
    <property type="gene ID" value="LOC119725881"/>
</dbReference>
<dbReference type="GeneID" id="119725881"/>
<evidence type="ECO:0000256" key="1">
    <source>
        <dbReference type="SAM" id="MobiDB-lite"/>
    </source>
</evidence>
<evidence type="ECO:0000313" key="2">
    <source>
        <dbReference type="EnsemblMetazoa" id="XP_038053405.1"/>
    </source>
</evidence>
<dbReference type="OrthoDB" id="5988333at2759"/>
<protein>
    <submittedName>
        <fullName evidence="2">Uncharacterized protein</fullName>
    </submittedName>
</protein>